<keyword evidence="7" id="KW-0560">Oxidoreductase</keyword>
<dbReference type="EC" id="1.14.99.56" evidence="15"/>
<dbReference type="GO" id="GO:0004497">
    <property type="term" value="F:monooxygenase activity"/>
    <property type="evidence" value="ECO:0007669"/>
    <property type="project" value="UniProtKB-KW"/>
</dbReference>
<feature type="chain" id="PRO_5019567076" description="lytic cellulose monooxygenase (C4-dehydrogenating)" evidence="16">
    <location>
        <begin position="17"/>
        <end position="449"/>
    </location>
</feature>
<evidence type="ECO:0000256" key="1">
    <source>
        <dbReference type="ARBA" id="ARBA00001973"/>
    </source>
</evidence>
<name>A0A423WQ29_CYTCH</name>
<evidence type="ECO:0000256" key="15">
    <source>
        <dbReference type="ARBA" id="ARBA00047174"/>
    </source>
</evidence>
<comment type="similarity">
    <text evidence="13">Belongs to the polysaccharide monooxygenase AA9 family.</text>
</comment>
<evidence type="ECO:0000256" key="14">
    <source>
        <dbReference type="ARBA" id="ARBA00045077"/>
    </source>
</evidence>
<evidence type="ECO:0000256" key="4">
    <source>
        <dbReference type="ARBA" id="ARBA00022723"/>
    </source>
</evidence>
<evidence type="ECO:0000256" key="3">
    <source>
        <dbReference type="ARBA" id="ARBA00022525"/>
    </source>
</evidence>
<keyword evidence="9" id="KW-0503">Monooxygenase</keyword>
<comment type="caution">
    <text evidence="18">The sequence shown here is derived from an EMBL/GenBank/DDBJ whole genome shotgun (WGS) entry which is preliminary data.</text>
</comment>
<dbReference type="PANTHER" id="PTHR33353">
    <property type="entry name" value="PUTATIVE (AFU_ORTHOLOGUE AFUA_1G12560)-RELATED"/>
    <property type="match status" value="1"/>
</dbReference>
<keyword evidence="10" id="KW-1015">Disulfide bond</keyword>
<dbReference type="AlphaFoldDB" id="A0A423WQ29"/>
<accession>A0A423WQ29</accession>
<evidence type="ECO:0000256" key="2">
    <source>
        <dbReference type="ARBA" id="ARBA00004613"/>
    </source>
</evidence>
<evidence type="ECO:0000259" key="17">
    <source>
        <dbReference type="Pfam" id="PF03443"/>
    </source>
</evidence>
<evidence type="ECO:0000256" key="7">
    <source>
        <dbReference type="ARBA" id="ARBA00023002"/>
    </source>
</evidence>
<dbReference type="EMBL" id="LJZO01000001">
    <property type="protein sequence ID" value="ROW05355.1"/>
    <property type="molecule type" value="Genomic_DNA"/>
</dbReference>
<evidence type="ECO:0000313" key="18">
    <source>
        <dbReference type="EMBL" id="ROW05355.1"/>
    </source>
</evidence>
<comment type="subcellular location">
    <subcellularLocation>
        <location evidence="2">Secreted</location>
    </subcellularLocation>
</comment>
<keyword evidence="8" id="KW-0186">Copper</keyword>
<dbReference type="InterPro" id="IPR049892">
    <property type="entry name" value="AA9"/>
</dbReference>
<keyword evidence="6" id="KW-0136">Cellulose degradation</keyword>
<dbReference type="GO" id="GO:0005576">
    <property type="term" value="C:extracellular region"/>
    <property type="evidence" value="ECO:0007669"/>
    <property type="project" value="UniProtKB-SubCell"/>
</dbReference>
<evidence type="ECO:0000256" key="5">
    <source>
        <dbReference type="ARBA" id="ARBA00022729"/>
    </source>
</evidence>
<proteinExistence type="inferred from homology"/>
<evidence type="ECO:0000256" key="6">
    <source>
        <dbReference type="ARBA" id="ARBA00023001"/>
    </source>
</evidence>
<dbReference type="STRING" id="252740.A0A423WQ29"/>
<evidence type="ECO:0000256" key="10">
    <source>
        <dbReference type="ARBA" id="ARBA00023157"/>
    </source>
</evidence>
<feature type="signal peptide" evidence="16">
    <location>
        <begin position="1"/>
        <end position="16"/>
    </location>
</feature>
<evidence type="ECO:0000256" key="11">
    <source>
        <dbReference type="ARBA" id="ARBA00023277"/>
    </source>
</evidence>
<keyword evidence="4" id="KW-0479">Metal-binding</keyword>
<keyword evidence="11" id="KW-0119">Carbohydrate metabolism</keyword>
<evidence type="ECO:0000313" key="19">
    <source>
        <dbReference type="Proteomes" id="UP000284375"/>
    </source>
</evidence>
<dbReference type="GO" id="GO:0046872">
    <property type="term" value="F:metal ion binding"/>
    <property type="evidence" value="ECO:0007669"/>
    <property type="project" value="UniProtKB-KW"/>
</dbReference>
<keyword evidence="3" id="KW-0964">Secreted</keyword>
<comment type="cofactor">
    <cofactor evidence="1">
        <name>Cu(2+)</name>
        <dbReference type="ChEBI" id="CHEBI:29036"/>
    </cofactor>
</comment>
<dbReference type="Pfam" id="PF03443">
    <property type="entry name" value="AA9"/>
    <property type="match status" value="1"/>
</dbReference>
<evidence type="ECO:0000256" key="8">
    <source>
        <dbReference type="ARBA" id="ARBA00023008"/>
    </source>
</evidence>
<sequence>MKQFVSLLAFAALAWAHGYVDNGTIGGVYYQFYQPYTDPYYATLPERISRPIQGNGPVTDVTYADLQCGGDTANGIVGSSPAVLHASAAAGSTVTLQWTLWPESHVGPVITYMGRCPDTGCQDYMPGTDAIWFKIAEAGRDGTSDTWGDSSLMVGGNAGVQYTIPSCLKAGYYLVRHEIIALHAAYSYPGAQFYPGCHQLNVTGSGTTTPSDLVAFPGAYEGTDAGITYDAYQGDEASDAEHKAGSPDASNHSGTSAIPRFLRPAASIRPQTWWTTLSSAAAVVLLGLFVFTPRPWLPADHPGDVHHVGCGNSTAEARAAGCKFDVMAYTWAQPACFDQELMYDFLGQDDWRWYPDEETAEELTVGDVADGQREYVYVTWEYYRTHCIYMWKKMHRSLMTSRSLDSYVFDYRHTEQCEMVLLDRERKPNSRSVMLVAKYPSCPIAGDWA</sequence>
<evidence type="ECO:0000256" key="9">
    <source>
        <dbReference type="ARBA" id="ARBA00023033"/>
    </source>
</evidence>
<evidence type="ECO:0000256" key="13">
    <source>
        <dbReference type="ARBA" id="ARBA00044502"/>
    </source>
</evidence>
<dbReference type="CDD" id="cd21175">
    <property type="entry name" value="LPMO_AA9"/>
    <property type="match status" value="1"/>
</dbReference>
<gene>
    <name evidence="18" type="ORF">VSDG_00667</name>
</gene>
<reference evidence="18 19" key="1">
    <citation type="submission" date="2015-09" db="EMBL/GenBank/DDBJ databases">
        <title>Host preference determinants of Valsa canker pathogens revealed by comparative genomics.</title>
        <authorList>
            <person name="Yin Z."/>
            <person name="Huang L."/>
        </authorList>
    </citation>
    <scope>NUCLEOTIDE SEQUENCE [LARGE SCALE GENOMIC DNA]</scope>
    <source>
        <strain evidence="18 19">YSFL</strain>
    </source>
</reference>
<dbReference type="Gene3D" id="2.70.50.70">
    <property type="match status" value="1"/>
</dbReference>
<dbReference type="GO" id="GO:0030245">
    <property type="term" value="P:cellulose catabolic process"/>
    <property type="evidence" value="ECO:0007669"/>
    <property type="project" value="UniProtKB-KW"/>
</dbReference>
<dbReference type="InterPro" id="IPR005103">
    <property type="entry name" value="AA9_LPMO"/>
</dbReference>
<keyword evidence="12" id="KW-0624">Polysaccharide degradation</keyword>
<keyword evidence="5 16" id="KW-0732">Signal</keyword>
<evidence type="ECO:0000256" key="12">
    <source>
        <dbReference type="ARBA" id="ARBA00023326"/>
    </source>
</evidence>
<organism evidence="18 19">
    <name type="scientific">Cytospora chrysosperma</name>
    <name type="common">Cytospora canker fungus</name>
    <name type="synonym">Sphaeria chrysosperma</name>
    <dbReference type="NCBI Taxonomy" id="252740"/>
    <lineage>
        <taxon>Eukaryota</taxon>
        <taxon>Fungi</taxon>
        <taxon>Dikarya</taxon>
        <taxon>Ascomycota</taxon>
        <taxon>Pezizomycotina</taxon>
        <taxon>Sordariomycetes</taxon>
        <taxon>Sordariomycetidae</taxon>
        <taxon>Diaporthales</taxon>
        <taxon>Cytosporaceae</taxon>
        <taxon>Cytospora</taxon>
    </lineage>
</organism>
<keyword evidence="19" id="KW-1185">Reference proteome</keyword>
<dbReference type="PANTHER" id="PTHR33353:SF6">
    <property type="entry name" value="ENDOGLUCANASE IV"/>
    <property type="match status" value="1"/>
</dbReference>
<dbReference type="OrthoDB" id="4849160at2759"/>
<protein>
    <recommendedName>
        <fullName evidence="15">lytic cellulose monooxygenase (C4-dehydrogenating)</fullName>
        <ecNumber evidence="15">1.14.99.56</ecNumber>
    </recommendedName>
</protein>
<dbReference type="Proteomes" id="UP000284375">
    <property type="component" value="Unassembled WGS sequence"/>
</dbReference>
<feature type="domain" description="Auxiliary Activity family 9 catalytic" evidence="17">
    <location>
        <begin position="17"/>
        <end position="234"/>
    </location>
</feature>
<comment type="catalytic activity">
    <reaction evidence="14">
        <text>[(1-&gt;4)-beta-D-glucosyl]n+m + reduced acceptor + O2 = 4-dehydro-beta-D-glucosyl-[(1-&gt;4)-beta-D-glucosyl]n-1 + [(1-&gt;4)-beta-D-glucosyl]m + acceptor + H2O.</text>
        <dbReference type="EC" id="1.14.99.56"/>
    </reaction>
</comment>
<evidence type="ECO:0000256" key="16">
    <source>
        <dbReference type="SAM" id="SignalP"/>
    </source>
</evidence>